<dbReference type="PROSITE" id="PS50110">
    <property type="entry name" value="RESPONSE_REGULATORY"/>
    <property type="match status" value="1"/>
</dbReference>
<evidence type="ECO:0000256" key="1">
    <source>
        <dbReference type="ARBA" id="ARBA00022553"/>
    </source>
</evidence>
<dbReference type="SMART" id="SM00388">
    <property type="entry name" value="HisKA"/>
    <property type="match status" value="1"/>
</dbReference>
<dbReference type="SMART" id="SM00387">
    <property type="entry name" value="HATPase_c"/>
    <property type="match status" value="1"/>
</dbReference>
<dbReference type="PRINTS" id="PR00344">
    <property type="entry name" value="BCTRLSENSOR"/>
</dbReference>
<dbReference type="InterPro" id="IPR001789">
    <property type="entry name" value="Sig_transdc_resp-reg_receiver"/>
</dbReference>
<dbReference type="Proteomes" id="UP000785679">
    <property type="component" value="Unassembled WGS sequence"/>
</dbReference>
<feature type="modified residue" description="4-aspartylphosphate" evidence="2">
    <location>
        <position position="639"/>
    </location>
</feature>
<dbReference type="Pfam" id="PF00072">
    <property type="entry name" value="Response_reg"/>
    <property type="match status" value="1"/>
</dbReference>
<dbReference type="EMBL" id="RRYP01002570">
    <property type="protein sequence ID" value="TNV84633.1"/>
    <property type="molecule type" value="Genomic_DNA"/>
</dbReference>
<name>A0A8J8T7Y1_HALGN</name>
<feature type="domain" description="Histidine kinase" evidence="3">
    <location>
        <begin position="157"/>
        <end position="379"/>
    </location>
</feature>
<feature type="domain" description="Response regulatory" evidence="4">
    <location>
        <begin position="585"/>
        <end position="711"/>
    </location>
</feature>
<dbReference type="PANTHER" id="PTHR43719">
    <property type="entry name" value="TWO-COMPONENT HISTIDINE KINASE"/>
    <property type="match status" value="1"/>
</dbReference>
<gene>
    <name evidence="5" type="ORF">FGO68_gene14129</name>
</gene>
<dbReference type="Pfam" id="PF02518">
    <property type="entry name" value="HATPase_c"/>
    <property type="match status" value="1"/>
</dbReference>
<dbReference type="InterPro" id="IPR011006">
    <property type="entry name" value="CheY-like_superfamily"/>
</dbReference>
<dbReference type="InterPro" id="IPR036890">
    <property type="entry name" value="HATPase_C_sf"/>
</dbReference>
<dbReference type="InterPro" id="IPR004358">
    <property type="entry name" value="Sig_transdc_His_kin-like_C"/>
</dbReference>
<dbReference type="InterPro" id="IPR003661">
    <property type="entry name" value="HisK_dim/P_dom"/>
</dbReference>
<dbReference type="InterPro" id="IPR005467">
    <property type="entry name" value="His_kinase_dom"/>
</dbReference>
<dbReference type="InterPro" id="IPR050956">
    <property type="entry name" value="2C_system_His_kinase"/>
</dbReference>
<proteinExistence type="predicted"/>
<protein>
    <recommendedName>
        <fullName evidence="7">Histidine kinase</fullName>
    </recommendedName>
</protein>
<dbReference type="AlphaFoldDB" id="A0A8J8T7Y1"/>
<reference evidence="5" key="1">
    <citation type="submission" date="2019-06" db="EMBL/GenBank/DDBJ databases">
        <authorList>
            <person name="Zheng W."/>
        </authorList>
    </citation>
    <scope>NUCLEOTIDE SEQUENCE</scope>
    <source>
        <strain evidence="5">QDHG01</strain>
    </source>
</reference>
<dbReference type="PROSITE" id="PS50109">
    <property type="entry name" value="HIS_KIN"/>
    <property type="match status" value="1"/>
</dbReference>
<dbReference type="PANTHER" id="PTHR43719:SF28">
    <property type="entry name" value="PEROXIDE STRESS-ACTIVATED HISTIDINE KINASE MAK1-RELATED"/>
    <property type="match status" value="1"/>
</dbReference>
<keyword evidence="6" id="KW-1185">Reference proteome</keyword>
<dbReference type="SUPFAM" id="SSF52172">
    <property type="entry name" value="CheY-like"/>
    <property type="match status" value="1"/>
</dbReference>
<dbReference type="CDD" id="cd00082">
    <property type="entry name" value="HisKA"/>
    <property type="match status" value="1"/>
</dbReference>
<dbReference type="Gene3D" id="1.10.287.130">
    <property type="match status" value="1"/>
</dbReference>
<evidence type="ECO:0000256" key="2">
    <source>
        <dbReference type="PROSITE-ProRule" id="PRU00169"/>
    </source>
</evidence>
<evidence type="ECO:0008006" key="7">
    <source>
        <dbReference type="Google" id="ProtNLM"/>
    </source>
</evidence>
<evidence type="ECO:0000313" key="5">
    <source>
        <dbReference type="EMBL" id="TNV84633.1"/>
    </source>
</evidence>
<organism evidence="5 6">
    <name type="scientific">Halteria grandinella</name>
    <dbReference type="NCBI Taxonomy" id="5974"/>
    <lineage>
        <taxon>Eukaryota</taxon>
        <taxon>Sar</taxon>
        <taxon>Alveolata</taxon>
        <taxon>Ciliophora</taxon>
        <taxon>Intramacronucleata</taxon>
        <taxon>Spirotrichea</taxon>
        <taxon>Stichotrichia</taxon>
        <taxon>Sporadotrichida</taxon>
        <taxon>Halteriidae</taxon>
        <taxon>Halteria</taxon>
    </lineage>
</organism>
<dbReference type="Gene3D" id="3.40.50.2300">
    <property type="match status" value="1"/>
</dbReference>
<dbReference type="SUPFAM" id="SSF55874">
    <property type="entry name" value="ATPase domain of HSP90 chaperone/DNA topoisomerase II/histidine kinase"/>
    <property type="match status" value="1"/>
</dbReference>
<dbReference type="Gene3D" id="3.30.565.10">
    <property type="entry name" value="Histidine kinase-like ATPase, C-terminal domain"/>
    <property type="match status" value="1"/>
</dbReference>
<keyword evidence="1 2" id="KW-0597">Phosphoprotein</keyword>
<dbReference type="SMART" id="SM00448">
    <property type="entry name" value="REC"/>
    <property type="match status" value="1"/>
</dbReference>
<dbReference type="InterPro" id="IPR003594">
    <property type="entry name" value="HATPase_dom"/>
</dbReference>
<evidence type="ECO:0000259" key="3">
    <source>
        <dbReference type="PROSITE" id="PS50109"/>
    </source>
</evidence>
<evidence type="ECO:0000259" key="4">
    <source>
        <dbReference type="PROSITE" id="PS50110"/>
    </source>
</evidence>
<dbReference type="InterPro" id="IPR036097">
    <property type="entry name" value="HisK_dim/P_sf"/>
</dbReference>
<dbReference type="FunFam" id="3.30.565.10:FF:000010">
    <property type="entry name" value="Sensor histidine kinase RcsC"/>
    <property type="match status" value="1"/>
</dbReference>
<dbReference type="OrthoDB" id="297207at2759"/>
<accession>A0A8J8T7Y1</accession>
<dbReference type="SUPFAM" id="SSF47384">
    <property type="entry name" value="Homodimeric domain of signal transducing histidine kinase"/>
    <property type="match status" value="1"/>
</dbReference>
<comment type="caution">
    <text evidence="5">The sequence shown here is derived from an EMBL/GenBank/DDBJ whole genome shotgun (WGS) entry which is preliminary data.</text>
</comment>
<evidence type="ECO:0000313" key="6">
    <source>
        <dbReference type="Proteomes" id="UP000785679"/>
    </source>
</evidence>
<sequence>MEEILAVNSTQNGKEGQKMESIKERVCQFFLHDQPQQTSLNCISTSNDDFQSQSAGGLSGRLSKEGRLVTQESIGGRTAEREQCRSNMWEYIIDKLEQKTIGKVETVFKQKHPRRYIQVKSQLINGGTQIMAICTDITRVKEIESQGRRMRSSFFSSVAHELRTPLNSVIPILKMVQDQMERAFDPQRVRRFIQIALNSSMHLENVIEDALDISRLENNKFQIFQELFTVRDLVKQVSDIMRFQVEQKGLTLIDTISDRVPNKIKSDQKRLKQVLFNLVGNAIKFTFKGSITIRLGYDEDMNQLQFSIKDTGVGIQPNDLNKLFKFFGTLAKTKDINRGGMGLGLTISKMIIQQLGGEINVRSIPDEGTEFSFWIPIDQIEYAAPNIEFQAVNRISQDQFAPSKREESSTSIQFLQGIKRRLSKFKRSVSMLNVNSQNDGTLSPVMTESDLYFVTEQESLVSAEEDLYDYDSSPTRSHLRRKLLDRKEQATGGKPTLSQMYLKLQAQSFYATQLGLIQKDEASQQPINFQHPCGELTVEDESSAEGLNSLQRLQQIEERKEGDYIDQNYFNSEHSRNARSRNVLRILCVDDSTYNLFVLTELLKSIDLDGCLEVESALNGIIALDMIKSNAHYDIILMDLHMPIKDGYQTAMEIRKIYGQLPQPNKTPKIFAISAITRSQFEQNIFSQYFNDFLEKPVNIEVVKGYVEIVKSDLQRQK</sequence>
<dbReference type="CDD" id="cd17546">
    <property type="entry name" value="REC_hyHK_CKI1_RcsC-like"/>
    <property type="match status" value="1"/>
</dbReference>
<dbReference type="Pfam" id="PF00512">
    <property type="entry name" value="HisKA"/>
    <property type="match status" value="1"/>
</dbReference>
<dbReference type="GO" id="GO:0000155">
    <property type="term" value="F:phosphorelay sensor kinase activity"/>
    <property type="evidence" value="ECO:0007669"/>
    <property type="project" value="InterPro"/>
</dbReference>